<proteinExistence type="predicted"/>
<sequence length="34" mass="3949">MPKSHLYISSYWKIGSTENEHKVEKQADAQAMQL</sequence>
<dbReference type="AlphaFoldDB" id="A0A0F9K2A0"/>
<comment type="caution">
    <text evidence="1">The sequence shown here is derived from an EMBL/GenBank/DDBJ whole genome shotgun (WGS) entry which is preliminary data.</text>
</comment>
<dbReference type="EMBL" id="LAZR01010108">
    <property type="protein sequence ID" value="KKM68781.1"/>
    <property type="molecule type" value="Genomic_DNA"/>
</dbReference>
<evidence type="ECO:0000313" key="1">
    <source>
        <dbReference type="EMBL" id="KKM68781.1"/>
    </source>
</evidence>
<name>A0A0F9K2A0_9ZZZZ</name>
<reference evidence="1" key="1">
    <citation type="journal article" date="2015" name="Nature">
        <title>Complex archaea that bridge the gap between prokaryotes and eukaryotes.</title>
        <authorList>
            <person name="Spang A."/>
            <person name="Saw J.H."/>
            <person name="Jorgensen S.L."/>
            <person name="Zaremba-Niedzwiedzka K."/>
            <person name="Martijn J."/>
            <person name="Lind A.E."/>
            <person name="van Eijk R."/>
            <person name="Schleper C."/>
            <person name="Guy L."/>
            <person name="Ettema T.J."/>
        </authorList>
    </citation>
    <scope>NUCLEOTIDE SEQUENCE</scope>
</reference>
<organism evidence="1">
    <name type="scientific">marine sediment metagenome</name>
    <dbReference type="NCBI Taxonomy" id="412755"/>
    <lineage>
        <taxon>unclassified sequences</taxon>
        <taxon>metagenomes</taxon>
        <taxon>ecological metagenomes</taxon>
    </lineage>
</organism>
<accession>A0A0F9K2A0</accession>
<protein>
    <submittedName>
        <fullName evidence="1">Uncharacterized protein</fullName>
    </submittedName>
</protein>
<gene>
    <name evidence="1" type="ORF">LCGC14_1457450</name>
</gene>